<sequence>MRTQTHKQKKYVTATLLLIFLINGSIYAQGARFAIKGGINFSNQKGDIESFNSLGFIDDTETSIGWQLGLLLETPIENSQFSLQPSLLLIKKGYQYKRNNSIFDFEIKSNPLYIHAPIPVIYNFNIGRIPLFAGVGPYLSYGIGGKVDSTGDVIDVDFTTDDTISWGNDINEDWYRPFDWGLIFTTGVKLDRSFQVDIAYEIGAANILPDGDDNNYIRNRSFTLNFAYFFK</sequence>
<evidence type="ECO:0000313" key="3">
    <source>
        <dbReference type="Proteomes" id="UP001500459"/>
    </source>
</evidence>
<dbReference type="Pfam" id="PF13568">
    <property type="entry name" value="OMP_b-brl_2"/>
    <property type="match status" value="1"/>
</dbReference>
<dbReference type="RefSeq" id="WP_344924374.1">
    <property type="nucleotide sequence ID" value="NZ_BAABCW010000001.1"/>
</dbReference>
<dbReference type="InterPro" id="IPR025665">
    <property type="entry name" value="Beta-barrel_OMP_2"/>
</dbReference>
<keyword evidence="3" id="KW-1185">Reference proteome</keyword>
<feature type="domain" description="Outer membrane protein beta-barrel" evidence="1">
    <location>
        <begin position="28"/>
        <end position="203"/>
    </location>
</feature>
<dbReference type="EMBL" id="BAABCW010000001">
    <property type="protein sequence ID" value="GAA4108479.1"/>
    <property type="molecule type" value="Genomic_DNA"/>
</dbReference>
<evidence type="ECO:0000259" key="1">
    <source>
        <dbReference type="Pfam" id="PF13568"/>
    </source>
</evidence>
<name>A0ABP7X9V0_9FLAO</name>
<organism evidence="2 3">
    <name type="scientific">Aquimarina addita</name>
    <dbReference type="NCBI Taxonomy" id="870485"/>
    <lineage>
        <taxon>Bacteria</taxon>
        <taxon>Pseudomonadati</taxon>
        <taxon>Bacteroidota</taxon>
        <taxon>Flavobacteriia</taxon>
        <taxon>Flavobacteriales</taxon>
        <taxon>Flavobacteriaceae</taxon>
        <taxon>Aquimarina</taxon>
    </lineage>
</organism>
<evidence type="ECO:0000313" key="2">
    <source>
        <dbReference type="EMBL" id="GAA4108479.1"/>
    </source>
</evidence>
<gene>
    <name evidence="2" type="ORF">GCM10022393_04620</name>
</gene>
<accession>A0ABP7X9V0</accession>
<dbReference type="Proteomes" id="UP001500459">
    <property type="component" value="Unassembled WGS sequence"/>
</dbReference>
<protein>
    <recommendedName>
        <fullName evidence="1">Outer membrane protein beta-barrel domain-containing protein</fullName>
    </recommendedName>
</protein>
<proteinExistence type="predicted"/>
<reference evidence="3" key="1">
    <citation type="journal article" date="2019" name="Int. J. Syst. Evol. Microbiol.">
        <title>The Global Catalogue of Microorganisms (GCM) 10K type strain sequencing project: providing services to taxonomists for standard genome sequencing and annotation.</title>
        <authorList>
            <consortium name="The Broad Institute Genomics Platform"/>
            <consortium name="The Broad Institute Genome Sequencing Center for Infectious Disease"/>
            <person name="Wu L."/>
            <person name="Ma J."/>
        </authorList>
    </citation>
    <scope>NUCLEOTIDE SEQUENCE [LARGE SCALE GENOMIC DNA]</scope>
    <source>
        <strain evidence="3">JCM 17106</strain>
    </source>
</reference>
<comment type="caution">
    <text evidence="2">The sequence shown here is derived from an EMBL/GenBank/DDBJ whole genome shotgun (WGS) entry which is preliminary data.</text>
</comment>